<dbReference type="PANTHER" id="PTHR43877:SF1">
    <property type="entry name" value="ACETYLTRANSFERASE"/>
    <property type="match status" value="1"/>
</dbReference>
<dbReference type="OrthoDB" id="9798006at2"/>
<comment type="caution">
    <text evidence="4">The sequence shown here is derived from an EMBL/GenBank/DDBJ whole genome shotgun (WGS) entry which is preliminary data.</text>
</comment>
<dbReference type="InterPro" id="IPR050832">
    <property type="entry name" value="Bact_Acetyltransf"/>
</dbReference>
<keyword evidence="1" id="KW-0808">Transferase</keyword>
<keyword evidence="5" id="KW-1185">Reference proteome</keyword>
<dbReference type="InterPro" id="IPR000182">
    <property type="entry name" value="GNAT_dom"/>
</dbReference>
<evidence type="ECO:0000259" key="3">
    <source>
        <dbReference type="PROSITE" id="PS51186"/>
    </source>
</evidence>
<dbReference type="Gene3D" id="3.40.630.30">
    <property type="match status" value="1"/>
</dbReference>
<dbReference type="SUPFAM" id="SSF55729">
    <property type="entry name" value="Acyl-CoA N-acyltransferases (Nat)"/>
    <property type="match status" value="1"/>
</dbReference>
<dbReference type="AlphaFoldDB" id="A0A024P8L3"/>
<dbReference type="CDD" id="cd04301">
    <property type="entry name" value="NAT_SF"/>
    <property type="match status" value="1"/>
</dbReference>
<sequence>MHFTRYSIDFLHLAHPGRQTSETIRERKYWAADQFLAKNPEQKLLVADMNGRMIGYVLGTIAPLGEEGVRGYLNEVFVDEFYRREGIGSDLCRKILEWIRDQEATSIQVSLHSSHHRGSEFLEKVGFSPVRTLFEYKFED</sequence>
<proteinExistence type="predicted"/>
<dbReference type="Proteomes" id="UP000028868">
    <property type="component" value="Unassembled WGS sequence"/>
</dbReference>
<reference evidence="4 5" key="2">
    <citation type="submission" date="2014-05" db="EMBL/GenBank/DDBJ databases">
        <title>Draft genome sequence of Halobacillus karajensis HK-03.</title>
        <authorList>
            <person name="Khelaifia S."/>
            <person name="Croce O."/>
            <person name="Lagier J.C."/>
            <person name="Raoult D."/>
        </authorList>
    </citation>
    <scope>NUCLEOTIDE SEQUENCE [LARGE SCALE GENOMIC DNA]</scope>
    <source>
        <strain evidence="4 5">HD-03</strain>
    </source>
</reference>
<reference evidence="5" key="1">
    <citation type="submission" date="2014-03" db="EMBL/GenBank/DDBJ databases">
        <authorList>
            <person name="Urmite Genomes U."/>
        </authorList>
    </citation>
    <scope>NUCLEOTIDE SEQUENCE [LARGE SCALE GENOMIC DNA]</scope>
    <source>
        <strain evidence="5">HD-03</strain>
    </source>
</reference>
<dbReference type="PANTHER" id="PTHR43877">
    <property type="entry name" value="AMINOALKYLPHOSPHONATE N-ACETYLTRANSFERASE-RELATED-RELATED"/>
    <property type="match status" value="1"/>
</dbReference>
<dbReference type="GO" id="GO:0016747">
    <property type="term" value="F:acyltransferase activity, transferring groups other than amino-acyl groups"/>
    <property type="evidence" value="ECO:0007669"/>
    <property type="project" value="InterPro"/>
</dbReference>
<evidence type="ECO:0000313" key="5">
    <source>
        <dbReference type="Proteomes" id="UP000028868"/>
    </source>
</evidence>
<feature type="domain" description="N-acetyltransferase" evidence="3">
    <location>
        <begin position="1"/>
        <end position="140"/>
    </location>
</feature>
<evidence type="ECO:0000256" key="1">
    <source>
        <dbReference type="ARBA" id="ARBA00022679"/>
    </source>
</evidence>
<dbReference type="InterPro" id="IPR016181">
    <property type="entry name" value="Acyl_CoA_acyltransferase"/>
</dbReference>
<accession>A0A024P8L3</accession>
<gene>
    <name evidence="4" type="ORF">BN983_03825</name>
</gene>
<dbReference type="RefSeq" id="WP_035511233.1">
    <property type="nucleotide sequence ID" value="NZ_CCDH010000006.1"/>
</dbReference>
<dbReference type="PROSITE" id="PS51186">
    <property type="entry name" value="GNAT"/>
    <property type="match status" value="1"/>
</dbReference>
<evidence type="ECO:0000313" key="4">
    <source>
        <dbReference type="EMBL" id="CDQ25479.1"/>
    </source>
</evidence>
<dbReference type="Pfam" id="PF00583">
    <property type="entry name" value="Acetyltransf_1"/>
    <property type="match status" value="1"/>
</dbReference>
<name>A0A024P8L3_9BACI</name>
<protein>
    <submittedName>
        <fullName evidence="4">Acetyltransferase</fullName>
    </submittedName>
</protein>
<organism evidence="4 5">
    <name type="scientific">Halobacillus karajensis</name>
    <dbReference type="NCBI Taxonomy" id="195088"/>
    <lineage>
        <taxon>Bacteria</taxon>
        <taxon>Bacillati</taxon>
        <taxon>Bacillota</taxon>
        <taxon>Bacilli</taxon>
        <taxon>Bacillales</taxon>
        <taxon>Bacillaceae</taxon>
        <taxon>Halobacillus</taxon>
    </lineage>
</organism>
<evidence type="ECO:0000256" key="2">
    <source>
        <dbReference type="ARBA" id="ARBA00023315"/>
    </source>
</evidence>
<dbReference type="EMBL" id="CCDI010000006">
    <property type="protein sequence ID" value="CDQ25479.1"/>
    <property type="molecule type" value="Genomic_DNA"/>
</dbReference>
<keyword evidence="2" id="KW-0012">Acyltransferase</keyword>